<sequence>MNTNRYLSASLFFFFFPIYYLTGHSTSNQAEIDVTSAPRRNLDLHAQSLVLEIESHQHTCYKSCLAFVRYFFFVIKSN</sequence>
<proteinExistence type="predicted"/>
<name>A0A2I0T3I0_LIMLA</name>
<keyword evidence="1" id="KW-0812">Transmembrane</keyword>
<evidence type="ECO:0000313" key="2">
    <source>
        <dbReference type="EMBL" id="PKU28338.1"/>
    </source>
</evidence>
<gene>
    <name evidence="2" type="ORF">llap_21358</name>
</gene>
<evidence type="ECO:0000313" key="3">
    <source>
        <dbReference type="Proteomes" id="UP000233556"/>
    </source>
</evidence>
<dbReference type="Proteomes" id="UP000233556">
    <property type="component" value="Unassembled WGS sequence"/>
</dbReference>
<keyword evidence="3" id="KW-1185">Reference proteome</keyword>
<reference evidence="3" key="2">
    <citation type="submission" date="2017-12" db="EMBL/GenBank/DDBJ databases">
        <title>Genome sequence of the Bar-tailed Godwit (Limosa lapponica baueri).</title>
        <authorList>
            <person name="Lima N.C.B."/>
            <person name="Parody-Merino A.M."/>
            <person name="Battley P.F."/>
            <person name="Fidler A.E."/>
            <person name="Prosdocimi F."/>
        </authorList>
    </citation>
    <scope>NUCLEOTIDE SEQUENCE [LARGE SCALE GENOMIC DNA]</scope>
</reference>
<accession>A0A2I0T3I0</accession>
<organism evidence="2 3">
    <name type="scientific">Limosa lapponica baueri</name>
    <dbReference type="NCBI Taxonomy" id="1758121"/>
    <lineage>
        <taxon>Eukaryota</taxon>
        <taxon>Metazoa</taxon>
        <taxon>Chordata</taxon>
        <taxon>Craniata</taxon>
        <taxon>Vertebrata</taxon>
        <taxon>Euteleostomi</taxon>
        <taxon>Archelosauria</taxon>
        <taxon>Archosauria</taxon>
        <taxon>Dinosauria</taxon>
        <taxon>Saurischia</taxon>
        <taxon>Theropoda</taxon>
        <taxon>Coelurosauria</taxon>
        <taxon>Aves</taxon>
        <taxon>Neognathae</taxon>
        <taxon>Neoaves</taxon>
        <taxon>Charadriiformes</taxon>
        <taxon>Scolopacidae</taxon>
        <taxon>Limosa</taxon>
    </lineage>
</organism>
<keyword evidence="1" id="KW-0472">Membrane</keyword>
<dbReference type="OrthoDB" id="9324745at2759"/>
<evidence type="ECO:0000256" key="1">
    <source>
        <dbReference type="SAM" id="Phobius"/>
    </source>
</evidence>
<dbReference type="AlphaFoldDB" id="A0A2I0T3I0"/>
<feature type="transmembrane region" description="Helical" evidence="1">
    <location>
        <begin position="6"/>
        <end position="22"/>
    </location>
</feature>
<protein>
    <submittedName>
        <fullName evidence="2">Uncharacterized protein</fullName>
    </submittedName>
</protein>
<keyword evidence="1" id="KW-1133">Transmembrane helix</keyword>
<reference evidence="3" key="1">
    <citation type="submission" date="2017-11" db="EMBL/GenBank/DDBJ databases">
        <authorList>
            <person name="Lima N.C."/>
            <person name="Parody-Merino A.M."/>
            <person name="Battley P.F."/>
            <person name="Fidler A.E."/>
            <person name="Prosdocimi F."/>
        </authorList>
    </citation>
    <scope>NUCLEOTIDE SEQUENCE [LARGE SCALE GENOMIC DNA]</scope>
</reference>
<dbReference type="EMBL" id="KZ521065">
    <property type="protein sequence ID" value="PKU28338.1"/>
    <property type="molecule type" value="Genomic_DNA"/>
</dbReference>